<dbReference type="AlphaFoldDB" id="A0A0L7R2A6"/>
<proteinExistence type="predicted"/>
<evidence type="ECO:0000313" key="1">
    <source>
        <dbReference type="EMBL" id="KOC64901.1"/>
    </source>
</evidence>
<protein>
    <submittedName>
        <fullName evidence="1">Uncharacterized protein</fullName>
    </submittedName>
</protein>
<dbReference type="Proteomes" id="UP000053825">
    <property type="component" value="Unassembled WGS sequence"/>
</dbReference>
<dbReference type="OrthoDB" id="5952164at2759"/>
<name>A0A0L7R2A6_9HYME</name>
<keyword evidence="2" id="KW-1185">Reference proteome</keyword>
<evidence type="ECO:0000313" key="2">
    <source>
        <dbReference type="Proteomes" id="UP000053825"/>
    </source>
</evidence>
<reference evidence="1 2" key="1">
    <citation type="submission" date="2015-07" db="EMBL/GenBank/DDBJ databases">
        <title>The genome of Habropoda laboriosa.</title>
        <authorList>
            <person name="Pan H."/>
            <person name="Kapheim K."/>
        </authorList>
    </citation>
    <scope>NUCLEOTIDE SEQUENCE [LARGE SCALE GENOMIC DNA]</scope>
    <source>
        <strain evidence="1">0110345459</strain>
    </source>
</reference>
<dbReference type="EMBL" id="KQ414666">
    <property type="protein sequence ID" value="KOC64901.1"/>
    <property type="molecule type" value="Genomic_DNA"/>
</dbReference>
<sequence>MTVLTLRFNCVEIGPNGINWAQMDYIASENMEETQQQIDEPAVYDAVDFEQLDLEIYANYTSVLTPEEEAEIGQLKLKLFDKIDDRVMFAE</sequence>
<accession>A0A0L7R2A6</accession>
<organism evidence="1 2">
    <name type="scientific">Habropoda laboriosa</name>
    <dbReference type="NCBI Taxonomy" id="597456"/>
    <lineage>
        <taxon>Eukaryota</taxon>
        <taxon>Metazoa</taxon>
        <taxon>Ecdysozoa</taxon>
        <taxon>Arthropoda</taxon>
        <taxon>Hexapoda</taxon>
        <taxon>Insecta</taxon>
        <taxon>Pterygota</taxon>
        <taxon>Neoptera</taxon>
        <taxon>Endopterygota</taxon>
        <taxon>Hymenoptera</taxon>
        <taxon>Apocrita</taxon>
        <taxon>Aculeata</taxon>
        <taxon>Apoidea</taxon>
        <taxon>Anthophila</taxon>
        <taxon>Apidae</taxon>
        <taxon>Habropoda</taxon>
    </lineage>
</organism>
<gene>
    <name evidence="1" type="ORF">WH47_04489</name>
</gene>